<proteinExistence type="predicted"/>
<dbReference type="Pfam" id="PF03061">
    <property type="entry name" value="4HBT"/>
    <property type="match status" value="1"/>
</dbReference>
<evidence type="ECO:0000313" key="2">
    <source>
        <dbReference type="EMBL" id="RJF90431.1"/>
    </source>
</evidence>
<organism evidence="2 3">
    <name type="scientific">Sphingomonas cavernae</name>
    <dbReference type="NCBI Taxonomy" id="2320861"/>
    <lineage>
        <taxon>Bacteria</taxon>
        <taxon>Pseudomonadati</taxon>
        <taxon>Pseudomonadota</taxon>
        <taxon>Alphaproteobacteria</taxon>
        <taxon>Sphingomonadales</taxon>
        <taxon>Sphingomonadaceae</taxon>
        <taxon>Sphingomonas</taxon>
    </lineage>
</organism>
<dbReference type="OrthoDB" id="5741080at2"/>
<name>A0A418WK67_9SPHN</name>
<protein>
    <submittedName>
        <fullName evidence="2">PaaI family thioesterase</fullName>
    </submittedName>
</protein>
<dbReference type="InterPro" id="IPR006683">
    <property type="entry name" value="Thioestr_dom"/>
</dbReference>
<dbReference type="GO" id="GO:0016790">
    <property type="term" value="F:thiolester hydrolase activity"/>
    <property type="evidence" value="ECO:0007669"/>
    <property type="project" value="UniProtKB-ARBA"/>
</dbReference>
<gene>
    <name evidence="2" type="ORF">D3876_09310</name>
</gene>
<dbReference type="AlphaFoldDB" id="A0A418WK67"/>
<keyword evidence="3" id="KW-1185">Reference proteome</keyword>
<accession>A0A418WK67</accession>
<dbReference type="Gene3D" id="3.10.129.10">
    <property type="entry name" value="Hotdog Thioesterase"/>
    <property type="match status" value="1"/>
</dbReference>
<dbReference type="SUPFAM" id="SSF54637">
    <property type="entry name" value="Thioesterase/thiol ester dehydrase-isomerase"/>
    <property type="match status" value="1"/>
</dbReference>
<dbReference type="RefSeq" id="WP_119761623.1">
    <property type="nucleotide sequence ID" value="NZ_QYUM01000003.1"/>
</dbReference>
<dbReference type="Proteomes" id="UP000286100">
    <property type="component" value="Unassembled WGS sequence"/>
</dbReference>
<dbReference type="InterPro" id="IPR029069">
    <property type="entry name" value="HotDog_dom_sf"/>
</dbReference>
<sequence length="149" mass="16325">MSAPAFIHEPDPDNPGWLIWQLSDPTRFNATLGKLLVRLEPDGQARVRMFPERPHSNLANNVHGGVTLAFIDVSLFAASRMFGLIEAASAVTLDLSTQFMGAGRVGEPLDATVELLRETGRLLFLRGLVVQGDERIASFAGTIRKSVRR</sequence>
<evidence type="ECO:0000259" key="1">
    <source>
        <dbReference type="Pfam" id="PF03061"/>
    </source>
</evidence>
<feature type="domain" description="Thioesterase" evidence="1">
    <location>
        <begin position="60"/>
        <end position="135"/>
    </location>
</feature>
<evidence type="ECO:0000313" key="3">
    <source>
        <dbReference type="Proteomes" id="UP000286100"/>
    </source>
</evidence>
<comment type="caution">
    <text evidence="2">The sequence shown here is derived from an EMBL/GenBank/DDBJ whole genome shotgun (WGS) entry which is preliminary data.</text>
</comment>
<reference evidence="2 3" key="1">
    <citation type="submission" date="2018-09" db="EMBL/GenBank/DDBJ databases">
        <authorList>
            <person name="Zhu H."/>
        </authorList>
    </citation>
    <scope>NUCLEOTIDE SEQUENCE [LARGE SCALE GENOMIC DNA]</scope>
    <source>
        <strain evidence="2 3">K2R01-6</strain>
    </source>
</reference>
<dbReference type="EMBL" id="QYUM01000003">
    <property type="protein sequence ID" value="RJF90431.1"/>
    <property type="molecule type" value="Genomic_DNA"/>
</dbReference>
<dbReference type="CDD" id="cd03443">
    <property type="entry name" value="PaaI_thioesterase"/>
    <property type="match status" value="1"/>
</dbReference>